<sequence>MLNTGLALHAVGIRGIVAGRLAGRHAHAQIAPVVATADEFGTDNRWGRMILERWLRIRRCGVGRPTRWADYPIKVADNLWLEVVQGCTPLYLGLLYGGVCLMVEAEV</sequence>
<name>A0A4C1V9S6_EUMVA</name>
<evidence type="ECO:0000313" key="1">
    <source>
        <dbReference type="EMBL" id="GBP35047.1"/>
    </source>
</evidence>
<dbReference type="AlphaFoldDB" id="A0A4C1V9S6"/>
<dbReference type="Proteomes" id="UP000299102">
    <property type="component" value="Unassembled WGS sequence"/>
</dbReference>
<protein>
    <submittedName>
        <fullName evidence="1">Uncharacterized protein</fullName>
    </submittedName>
</protein>
<organism evidence="1 2">
    <name type="scientific">Eumeta variegata</name>
    <name type="common">Bagworm moth</name>
    <name type="synonym">Eumeta japonica</name>
    <dbReference type="NCBI Taxonomy" id="151549"/>
    <lineage>
        <taxon>Eukaryota</taxon>
        <taxon>Metazoa</taxon>
        <taxon>Ecdysozoa</taxon>
        <taxon>Arthropoda</taxon>
        <taxon>Hexapoda</taxon>
        <taxon>Insecta</taxon>
        <taxon>Pterygota</taxon>
        <taxon>Neoptera</taxon>
        <taxon>Endopterygota</taxon>
        <taxon>Lepidoptera</taxon>
        <taxon>Glossata</taxon>
        <taxon>Ditrysia</taxon>
        <taxon>Tineoidea</taxon>
        <taxon>Psychidae</taxon>
        <taxon>Oiketicinae</taxon>
        <taxon>Eumeta</taxon>
    </lineage>
</organism>
<dbReference type="EMBL" id="BGZK01000298">
    <property type="protein sequence ID" value="GBP35047.1"/>
    <property type="molecule type" value="Genomic_DNA"/>
</dbReference>
<evidence type="ECO:0000313" key="2">
    <source>
        <dbReference type="Proteomes" id="UP000299102"/>
    </source>
</evidence>
<reference evidence="1 2" key="1">
    <citation type="journal article" date="2019" name="Commun. Biol.">
        <title>The bagworm genome reveals a unique fibroin gene that provides high tensile strength.</title>
        <authorList>
            <person name="Kono N."/>
            <person name="Nakamura H."/>
            <person name="Ohtoshi R."/>
            <person name="Tomita M."/>
            <person name="Numata K."/>
            <person name="Arakawa K."/>
        </authorList>
    </citation>
    <scope>NUCLEOTIDE SEQUENCE [LARGE SCALE GENOMIC DNA]</scope>
</reference>
<accession>A0A4C1V9S6</accession>
<keyword evidence="2" id="KW-1185">Reference proteome</keyword>
<gene>
    <name evidence="1" type="ORF">EVAR_75250_1</name>
</gene>
<proteinExistence type="predicted"/>
<comment type="caution">
    <text evidence="1">The sequence shown here is derived from an EMBL/GenBank/DDBJ whole genome shotgun (WGS) entry which is preliminary data.</text>
</comment>